<dbReference type="SMART" id="SM00829">
    <property type="entry name" value="PKS_ER"/>
    <property type="match status" value="1"/>
</dbReference>
<dbReference type="SUPFAM" id="SSF51735">
    <property type="entry name" value="NAD(P)-binding Rossmann-fold domains"/>
    <property type="match status" value="1"/>
</dbReference>
<dbReference type="EMBL" id="HG938356">
    <property type="protein sequence ID" value="CDN58252.1"/>
    <property type="molecule type" value="Genomic_DNA"/>
</dbReference>
<protein>
    <submittedName>
        <fullName evidence="4">NAD(P)H quinone oxidoreductase, PIG3 family</fullName>
    </submittedName>
</protein>
<evidence type="ECO:0000259" key="3">
    <source>
        <dbReference type="SMART" id="SM00829"/>
    </source>
</evidence>
<dbReference type="AlphaFoldDB" id="A0A068TIH0"/>
<feature type="domain" description="Enoyl reductase (ER)" evidence="3">
    <location>
        <begin position="17"/>
        <end position="330"/>
    </location>
</feature>
<dbReference type="Pfam" id="PF00107">
    <property type="entry name" value="ADH_zinc_N"/>
    <property type="match status" value="1"/>
</dbReference>
<evidence type="ECO:0000313" key="5">
    <source>
        <dbReference type="Proteomes" id="UP000028186"/>
    </source>
</evidence>
<dbReference type="InterPro" id="IPR020843">
    <property type="entry name" value="ER"/>
</dbReference>
<gene>
    <name evidence="4" type="ORF">RG1141_PA14200</name>
</gene>
<dbReference type="SUPFAM" id="SSF50129">
    <property type="entry name" value="GroES-like"/>
    <property type="match status" value="1"/>
</dbReference>
<dbReference type="PANTHER" id="PTHR48106:SF8">
    <property type="entry name" value="OS02G0805600 PROTEIN"/>
    <property type="match status" value="1"/>
</dbReference>
<dbReference type="Gene3D" id="3.40.50.720">
    <property type="entry name" value="NAD(P)-binding Rossmann-like Domain"/>
    <property type="match status" value="1"/>
</dbReference>
<dbReference type="Proteomes" id="UP000028186">
    <property type="component" value="Plasmid pHAMBI1141a"/>
</dbReference>
<dbReference type="HOGENOM" id="CLU_026673_3_4_5"/>
<evidence type="ECO:0000256" key="1">
    <source>
        <dbReference type="ARBA" id="ARBA00022857"/>
    </source>
</evidence>
<dbReference type="CDD" id="cd05276">
    <property type="entry name" value="p53_inducible_oxidoreductase"/>
    <property type="match status" value="1"/>
</dbReference>
<dbReference type="GO" id="GO:0016651">
    <property type="term" value="F:oxidoreductase activity, acting on NAD(P)H"/>
    <property type="evidence" value="ECO:0007669"/>
    <property type="project" value="TreeGrafter"/>
</dbReference>
<accession>A0A068TIH0</accession>
<dbReference type="InterPro" id="IPR011032">
    <property type="entry name" value="GroES-like_sf"/>
</dbReference>
<name>A0A068TIH0_NEOGA</name>
<dbReference type="GO" id="GO:0070402">
    <property type="term" value="F:NADPH binding"/>
    <property type="evidence" value="ECO:0007669"/>
    <property type="project" value="TreeGrafter"/>
</dbReference>
<evidence type="ECO:0000313" key="4">
    <source>
        <dbReference type="EMBL" id="CDN58252.1"/>
    </source>
</evidence>
<proteinExistence type="predicted"/>
<dbReference type="InterPro" id="IPR013154">
    <property type="entry name" value="ADH-like_N"/>
</dbReference>
<keyword evidence="1" id="KW-0521">NADP</keyword>
<dbReference type="eggNOG" id="COG0604">
    <property type="taxonomic scope" value="Bacteria"/>
</dbReference>
<dbReference type="InterPro" id="IPR036291">
    <property type="entry name" value="NAD(P)-bd_dom_sf"/>
</dbReference>
<dbReference type="InterPro" id="IPR014189">
    <property type="entry name" value="Quinone_OxRdtase_PIG3"/>
</dbReference>
<dbReference type="PANTHER" id="PTHR48106">
    <property type="entry name" value="QUINONE OXIDOREDUCTASE PIG3-RELATED"/>
    <property type="match status" value="1"/>
</dbReference>
<sequence length="347" mass="36941">MGAAVETMQAVLIEKTGGPEVLQIAEQPRPRPKPGEVLIRVFAAGVNRPDVQQRRGLYPAPPEASPIIGLDVAGMVEDVGDGVDALQIGDAVCALVNGGGYAQYCVAPAVQCMPIPRGFSFVDAASLPEAFFTAWNNLIWLARLGNGETLLVHGGTSGVGMAGIQIARHLRNATLFATAGSDEKRAVCSALGARAALDYRGRWDEEIRALTGGEGVDVILDGQAGPDTQRQLNLLKNDGRLVFIASHQGPTAEVDIRALVRRRLTITGSTLRPRPASYKGKIARELVDQVWPLLESGLIVTRIHEIVPFSQVQAAHTILDENRQIGKVVLVVDPALAETIPVPRAGS</sequence>
<dbReference type="PATRIC" id="fig|1028801.3.peg.6046"/>
<evidence type="ECO:0000256" key="2">
    <source>
        <dbReference type="ARBA" id="ARBA00023002"/>
    </source>
</evidence>
<organism evidence="4 5">
    <name type="scientific">Neorhizobium galegae bv. officinalis bv. officinalis str. HAMBI 1141</name>
    <dbReference type="NCBI Taxonomy" id="1028801"/>
    <lineage>
        <taxon>Bacteria</taxon>
        <taxon>Pseudomonadati</taxon>
        <taxon>Pseudomonadota</taxon>
        <taxon>Alphaproteobacteria</taxon>
        <taxon>Hyphomicrobiales</taxon>
        <taxon>Rhizobiaceae</taxon>
        <taxon>Rhizobium/Agrobacterium group</taxon>
        <taxon>Neorhizobium</taxon>
    </lineage>
</organism>
<dbReference type="NCBIfam" id="TIGR02824">
    <property type="entry name" value="quinone_pig3"/>
    <property type="match status" value="1"/>
</dbReference>
<keyword evidence="2" id="KW-0560">Oxidoreductase</keyword>
<dbReference type="Gene3D" id="3.90.180.10">
    <property type="entry name" value="Medium-chain alcohol dehydrogenases, catalytic domain"/>
    <property type="match status" value="1"/>
</dbReference>
<dbReference type="KEGG" id="ngl:RG1141_PA14200"/>
<keyword evidence="4" id="KW-0614">Plasmid</keyword>
<reference evidence="5" key="1">
    <citation type="journal article" date="2014" name="BMC Genomics">
        <title>Genome sequencing of two Neorhizobium galegae strains reveals a noeT gene responsible for the unusual acetylation of the nodulation factors.</title>
        <authorList>
            <person name="Osterman J."/>
            <person name="Marsh J."/>
            <person name="Laine P.K."/>
            <person name="Zeng Z."/>
            <person name="Alatalo E."/>
            <person name="Sullivan J.T."/>
            <person name="Young J.P."/>
            <person name="Thomas-Oates J."/>
            <person name="Paulin L."/>
            <person name="Lindstrom K."/>
        </authorList>
    </citation>
    <scope>NUCLEOTIDE SEQUENCE [LARGE SCALE GENOMIC DNA]</scope>
    <source>
        <strain evidence="5">HAMBI 1141</strain>
        <plasmid evidence="5">II</plasmid>
    </source>
</reference>
<geneLocation type="plasmid" evidence="5">
    <name>II</name>
</geneLocation>
<dbReference type="Pfam" id="PF08240">
    <property type="entry name" value="ADH_N"/>
    <property type="match status" value="1"/>
</dbReference>
<dbReference type="InterPro" id="IPR013149">
    <property type="entry name" value="ADH-like_C"/>
</dbReference>